<comment type="similarity">
    <text evidence="2">Belongs to the MCMBP family.</text>
</comment>
<dbReference type="GO" id="GO:0005634">
    <property type="term" value="C:nucleus"/>
    <property type="evidence" value="ECO:0007669"/>
    <property type="project" value="UniProtKB-SubCell"/>
</dbReference>
<evidence type="ECO:0000256" key="4">
    <source>
        <dbReference type="ARBA" id="ARBA00023242"/>
    </source>
</evidence>
<dbReference type="PANTHER" id="PTHR13489">
    <property type="entry name" value="MINI-CHROMOSOME MAINTENANCE COMPLEX-BINDING PROTEIN"/>
    <property type="match status" value="1"/>
</dbReference>
<reference evidence="7" key="1">
    <citation type="journal article" date="2013" name="Science">
        <title>Comparative analysis of bat genomes provides insight into the evolution of flight and immunity.</title>
        <authorList>
            <person name="Zhang G."/>
            <person name="Cowled C."/>
            <person name="Shi Z."/>
            <person name="Huang Z."/>
            <person name="Bishop-Lilly K.A."/>
            <person name="Fang X."/>
            <person name="Wynne J.W."/>
            <person name="Xiong Z."/>
            <person name="Baker M.L."/>
            <person name="Zhao W."/>
            <person name="Tachedjian M."/>
            <person name="Zhu Y."/>
            <person name="Zhou P."/>
            <person name="Jiang X."/>
            <person name="Ng J."/>
            <person name="Yang L."/>
            <person name="Wu L."/>
            <person name="Xiao J."/>
            <person name="Feng Y."/>
            <person name="Chen Y."/>
            <person name="Sun X."/>
            <person name="Zhang Y."/>
            <person name="Marsh G.A."/>
            <person name="Crameri G."/>
            <person name="Broder C.C."/>
            <person name="Frey K.G."/>
            <person name="Wang L.F."/>
            <person name="Wang J."/>
        </authorList>
    </citation>
    <scope>NUCLEOTIDE SEQUENCE [LARGE SCALE GENOMIC DNA]</scope>
</reference>
<dbReference type="InterPro" id="IPR019140">
    <property type="entry name" value="MCM_complex-bd"/>
</dbReference>
<dbReference type="AlphaFoldDB" id="L5LX63"/>
<keyword evidence="7" id="KW-1185">Reference proteome</keyword>
<evidence type="ECO:0000313" key="6">
    <source>
        <dbReference type="EMBL" id="ELK30657.1"/>
    </source>
</evidence>
<name>L5LX63_MYODS</name>
<dbReference type="Pfam" id="PF09739">
    <property type="entry name" value="MCM_bind"/>
    <property type="match status" value="1"/>
</dbReference>
<feature type="region of interest" description="Disordered" evidence="5">
    <location>
        <begin position="1"/>
        <end position="48"/>
    </location>
</feature>
<dbReference type="Proteomes" id="UP000010556">
    <property type="component" value="Unassembled WGS sequence"/>
</dbReference>
<comment type="subcellular location">
    <subcellularLocation>
        <location evidence="1">Nucleus</location>
    </subcellularLocation>
</comment>
<dbReference type="PANTHER" id="PTHR13489:SF0">
    <property type="entry name" value="MINI-CHROMOSOME MAINTENANCE COMPLEX-BINDING PROTEIN"/>
    <property type="match status" value="1"/>
</dbReference>
<dbReference type="GO" id="GO:0006261">
    <property type="term" value="P:DNA-templated DNA replication"/>
    <property type="evidence" value="ECO:0007669"/>
    <property type="project" value="TreeGrafter"/>
</dbReference>
<evidence type="ECO:0000256" key="3">
    <source>
        <dbReference type="ARBA" id="ARBA00015405"/>
    </source>
</evidence>
<evidence type="ECO:0000313" key="7">
    <source>
        <dbReference type="Proteomes" id="UP000010556"/>
    </source>
</evidence>
<evidence type="ECO:0000256" key="1">
    <source>
        <dbReference type="ARBA" id="ARBA00004123"/>
    </source>
</evidence>
<keyword evidence="4" id="KW-0539">Nucleus</keyword>
<organism evidence="6 7">
    <name type="scientific">Myotis davidii</name>
    <name type="common">David's myotis</name>
    <dbReference type="NCBI Taxonomy" id="225400"/>
    <lineage>
        <taxon>Eukaryota</taxon>
        <taxon>Metazoa</taxon>
        <taxon>Chordata</taxon>
        <taxon>Craniata</taxon>
        <taxon>Vertebrata</taxon>
        <taxon>Euteleostomi</taxon>
        <taxon>Mammalia</taxon>
        <taxon>Eutheria</taxon>
        <taxon>Laurasiatheria</taxon>
        <taxon>Chiroptera</taxon>
        <taxon>Yangochiroptera</taxon>
        <taxon>Vespertilionidae</taxon>
        <taxon>Myotis</taxon>
    </lineage>
</organism>
<accession>L5LX63</accession>
<dbReference type="EMBL" id="KB106698">
    <property type="protein sequence ID" value="ELK30657.1"/>
    <property type="molecule type" value="Genomic_DNA"/>
</dbReference>
<gene>
    <name evidence="6" type="ORF">MDA_GLEAN10006732</name>
</gene>
<feature type="compositionally biased region" description="Polar residues" evidence="5">
    <location>
        <begin position="36"/>
        <end position="48"/>
    </location>
</feature>
<sequence>MDLPPNKQKERHAGAKLTGSVGGLQGCGEPKHPETEASTGPQLGSLNLSSPFDLNFPLPGEEGPACLVKVYEDGDCFRLNDVGESYGILSVDPVLSTLNNDEKDAASLLEPMECTDTAEEQRVHSPPASLVPRIPVVLAQKLQHINPLLPASLNKEESKTFV</sequence>
<dbReference type="GO" id="GO:0003682">
    <property type="term" value="F:chromatin binding"/>
    <property type="evidence" value="ECO:0007669"/>
    <property type="project" value="TreeGrafter"/>
</dbReference>
<proteinExistence type="inferred from homology"/>
<evidence type="ECO:0000256" key="2">
    <source>
        <dbReference type="ARBA" id="ARBA00007925"/>
    </source>
</evidence>
<protein>
    <recommendedName>
        <fullName evidence="3">Mini-chromosome maintenance complex-binding protein</fullName>
    </recommendedName>
</protein>
<evidence type="ECO:0000256" key="5">
    <source>
        <dbReference type="SAM" id="MobiDB-lite"/>
    </source>
</evidence>
<dbReference type="PROSITE" id="PS51257">
    <property type="entry name" value="PROKAR_LIPOPROTEIN"/>
    <property type="match status" value="1"/>
</dbReference>